<accession>W0FK30</accession>
<dbReference type="EMBL" id="KC246825">
    <property type="protein sequence ID" value="AHF25238.1"/>
    <property type="molecule type" value="Genomic_DNA"/>
</dbReference>
<keyword evidence="10 14" id="KW-0046">Antibiotic resistance</keyword>
<evidence type="ECO:0000256" key="13">
    <source>
        <dbReference type="ARBA" id="ARBA00047594"/>
    </source>
</evidence>
<keyword evidence="8 14" id="KW-1133">Transmembrane helix</keyword>
<evidence type="ECO:0000256" key="5">
    <source>
        <dbReference type="ARBA" id="ARBA00022475"/>
    </source>
</evidence>
<feature type="transmembrane region" description="Helical" evidence="14">
    <location>
        <begin position="247"/>
        <end position="266"/>
    </location>
</feature>
<evidence type="ECO:0000256" key="2">
    <source>
        <dbReference type="ARBA" id="ARBA00010621"/>
    </source>
</evidence>
<keyword evidence="5 14" id="KW-1003">Cell membrane</keyword>
<dbReference type="GO" id="GO:0008360">
    <property type="term" value="P:regulation of cell shape"/>
    <property type="evidence" value="ECO:0007669"/>
    <property type="project" value="UniProtKB-KW"/>
</dbReference>
<evidence type="ECO:0000256" key="14">
    <source>
        <dbReference type="HAMAP-Rule" id="MF_01006"/>
    </source>
</evidence>
<dbReference type="PANTHER" id="PTHR30622:SF4">
    <property type="entry name" value="UNDECAPRENYL-DIPHOSPHATASE"/>
    <property type="match status" value="1"/>
</dbReference>
<keyword evidence="14" id="KW-0961">Cell wall biogenesis/degradation</keyword>
<feature type="transmembrane region" description="Helical" evidence="14">
    <location>
        <begin position="48"/>
        <end position="67"/>
    </location>
</feature>
<reference evidence="15" key="1">
    <citation type="journal article" date="2013" name="PLoS ONE">
        <title>Metagenomic insights into the carbohydrate-active enzymes carried by the microorganisms adhering to solid digesta in the rumen of cows.</title>
        <authorList>
            <person name="Wang L."/>
            <person name="Hatem A."/>
            <person name="Catalyurek U.V."/>
            <person name="Morrison M."/>
            <person name="Yu Z."/>
        </authorList>
    </citation>
    <scope>NUCLEOTIDE SEQUENCE</scope>
</reference>
<comment type="catalytic activity">
    <reaction evidence="13 14">
        <text>di-trans,octa-cis-undecaprenyl diphosphate + H2O = di-trans,octa-cis-undecaprenyl phosphate + phosphate + H(+)</text>
        <dbReference type="Rhea" id="RHEA:28094"/>
        <dbReference type="ChEBI" id="CHEBI:15377"/>
        <dbReference type="ChEBI" id="CHEBI:15378"/>
        <dbReference type="ChEBI" id="CHEBI:43474"/>
        <dbReference type="ChEBI" id="CHEBI:58405"/>
        <dbReference type="ChEBI" id="CHEBI:60392"/>
        <dbReference type="EC" id="3.6.1.27"/>
    </reaction>
</comment>
<dbReference type="Pfam" id="PF02673">
    <property type="entry name" value="BacA"/>
    <property type="match status" value="1"/>
</dbReference>
<evidence type="ECO:0000256" key="7">
    <source>
        <dbReference type="ARBA" id="ARBA00022801"/>
    </source>
</evidence>
<organism evidence="15">
    <name type="scientific">uncultured bacterium Contig90</name>
    <dbReference type="NCBI Taxonomy" id="1393628"/>
    <lineage>
        <taxon>Bacteria</taxon>
        <taxon>environmental samples</taxon>
    </lineage>
</organism>
<keyword evidence="14" id="KW-0133">Cell shape</keyword>
<proteinExistence type="inferred from homology"/>
<dbReference type="GO" id="GO:0005886">
    <property type="term" value="C:plasma membrane"/>
    <property type="evidence" value="ECO:0007669"/>
    <property type="project" value="UniProtKB-SubCell"/>
</dbReference>
<keyword evidence="7 14" id="KW-0378">Hydrolase</keyword>
<name>W0FK30_9BACT</name>
<sequence length="284" mass="30434">MSILQGALLGIIQGLGEFLPVSSSGHLLLARIFFGINTDSPAMKMLDILLHIGTLIPVLIVFRREWIDMILHPVRNKTLLLLVIGSLPTLAVYLAAKMLFPEVNGFSVFDSGWFLGSSFVITALFLLLCDRFSLRRNGGSGKIGIPQALVMGLFQGIGMIQGVSRSGSTILGGVSSGLSRATAAKFSFMMSAPAIVGSLLMEGKDALEMGWFTQVALLPSLVGILLAAVVGYFSIRFMLRIIVKVPLSWFALYLALIGILFLLLQLTGSVLVPAFEIPAPVPAV</sequence>
<dbReference type="GO" id="GO:0050380">
    <property type="term" value="F:undecaprenyl-diphosphatase activity"/>
    <property type="evidence" value="ECO:0007669"/>
    <property type="project" value="UniProtKB-UniRule"/>
</dbReference>
<keyword evidence="14" id="KW-0573">Peptidoglycan synthesis</keyword>
<comment type="subcellular location">
    <subcellularLocation>
        <location evidence="1 14">Cell membrane</location>
        <topology evidence="1 14">Multi-pass membrane protein</topology>
    </subcellularLocation>
</comment>
<evidence type="ECO:0000256" key="1">
    <source>
        <dbReference type="ARBA" id="ARBA00004651"/>
    </source>
</evidence>
<feature type="transmembrane region" description="Helical" evidence="14">
    <location>
        <begin position="79"/>
        <end position="100"/>
    </location>
</feature>
<evidence type="ECO:0000313" key="15">
    <source>
        <dbReference type="EMBL" id="AHF25238.1"/>
    </source>
</evidence>
<evidence type="ECO:0000256" key="4">
    <source>
        <dbReference type="ARBA" id="ARBA00021581"/>
    </source>
</evidence>
<dbReference type="GO" id="GO:0009252">
    <property type="term" value="P:peptidoglycan biosynthetic process"/>
    <property type="evidence" value="ECO:0007669"/>
    <property type="project" value="UniProtKB-KW"/>
</dbReference>
<evidence type="ECO:0000256" key="6">
    <source>
        <dbReference type="ARBA" id="ARBA00022692"/>
    </source>
</evidence>
<evidence type="ECO:0000256" key="3">
    <source>
        <dbReference type="ARBA" id="ARBA00012374"/>
    </source>
</evidence>
<comment type="miscellaneous">
    <text evidence="14">Bacitracin is thought to be involved in the inhibition of peptidoglycan synthesis by sequestering undecaprenyl diphosphate, thereby reducing the pool of lipid carrier available.</text>
</comment>
<keyword evidence="9 14" id="KW-0472">Membrane</keyword>
<dbReference type="GO" id="GO:0046677">
    <property type="term" value="P:response to antibiotic"/>
    <property type="evidence" value="ECO:0007669"/>
    <property type="project" value="UniProtKB-UniRule"/>
</dbReference>
<evidence type="ECO:0000256" key="9">
    <source>
        <dbReference type="ARBA" id="ARBA00023136"/>
    </source>
</evidence>
<keyword evidence="6 14" id="KW-0812">Transmembrane</keyword>
<gene>
    <name evidence="14" type="primary">uppP</name>
</gene>
<protein>
    <recommendedName>
        <fullName evidence="4 14">Undecaprenyl-diphosphatase</fullName>
        <ecNumber evidence="3 14">3.6.1.27</ecNumber>
    </recommendedName>
    <alternativeName>
        <fullName evidence="12 14">Bacitracin resistance protein</fullName>
    </alternativeName>
    <alternativeName>
        <fullName evidence="11 14">Undecaprenyl pyrophosphate phosphatase</fullName>
    </alternativeName>
</protein>
<evidence type="ECO:0000256" key="11">
    <source>
        <dbReference type="ARBA" id="ARBA00032707"/>
    </source>
</evidence>
<dbReference type="AlphaFoldDB" id="W0FK30"/>
<feature type="transmembrane region" description="Helical" evidence="14">
    <location>
        <begin position="213"/>
        <end position="235"/>
    </location>
</feature>
<evidence type="ECO:0000256" key="12">
    <source>
        <dbReference type="ARBA" id="ARBA00032932"/>
    </source>
</evidence>
<evidence type="ECO:0000256" key="8">
    <source>
        <dbReference type="ARBA" id="ARBA00022989"/>
    </source>
</evidence>
<dbReference type="InterPro" id="IPR003824">
    <property type="entry name" value="UppP"/>
</dbReference>
<evidence type="ECO:0000256" key="10">
    <source>
        <dbReference type="ARBA" id="ARBA00023251"/>
    </source>
</evidence>
<dbReference type="PANTHER" id="PTHR30622">
    <property type="entry name" value="UNDECAPRENYL-DIPHOSPHATASE"/>
    <property type="match status" value="1"/>
</dbReference>
<comment type="similarity">
    <text evidence="2 14">Belongs to the UppP family.</text>
</comment>
<dbReference type="EC" id="3.6.1.27" evidence="3 14"/>
<feature type="transmembrane region" description="Helical" evidence="14">
    <location>
        <begin position="112"/>
        <end position="129"/>
    </location>
</feature>
<dbReference type="HAMAP" id="MF_01006">
    <property type="entry name" value="Undec_diphosphatase"/>
    <property type="match status" value="1"/>
</dbReference>
<comment type="function">
    <text evidence="14">Catalyzes the dephosphorylation of undecaprenyl diphosphate (UPP). Confers resistance to bacitracin.</text>
</comment>
<dbReference type="GO" id="GO:0071555">
    <property type="term" value="P:cell wall organization"/>
    <property type="evidence" value="ECO:0007669"/>
    <property type="project" value="UniProtKB-KW"/>
</dbReference>